<evidence type="ECO:0000256" key="2">
    <source>
        <dbReference type="ARBA" id="ARBA00035112"/>
    </source>
</evidence>
<organism evidence="5 6">
    <name type="scientific">Cercospora berteroae</name>
    <dbReference type="NCBI Taxonomy" id="357750"/>
    <lineage>
        <taxon>Eukaryota</taxon>
        <taxon>Fungi</taxon>
        <taxon>Dikarya</taxon>
        <taxon>Ascomycota</taxon>
        <taxon>Pezizomycotina</taxon>
        <taxon>Dothideomycetes</taxon>
        <taxon>Dothideomycetidae</taxon>
        <taxon>Mycosphaerellales</taxon>
        <taxon>Mycosphaerellaceae</taxon>
        <taxon>Cercospora</taxon>
    </lineage>
</organism>
<evidence type="ECO:0000256" key="3">
    <source>
        <dbReference type="SAM" id="MobiDB-lite"/>
    </source>
</evidence>
<dbReference type="Pfam" id="PF11807">
    <property type="entry name" value="UstYa"/>
    <property type="match status" value="1"/>
</dbReference>
<keyword evidence="6" id="KW-1185">Reference proteome</keyword>
<keyword evidence="4" id="KW-0812">Transmembrane</keyword>
<reference evidence="6" key="1">
    <citation type="journal article" date="2017" name="bioRxiv">
        <title>Conservation of a gene cluster reveals novel cercosporin biosynthetic mechanisms and extends production to the genus Colletotrichum.</title>
        <authorList>
            <person name="de Jonge R."/>
            <person name="Ebert M.K."/>
            <person name="Huitt-Roehl C.R."/>
            <person name="Pal P."/>
            <person name="Suttle J.C."/>
            <person name="Spanner R.E."/>
            <person name="Neubauer J.D."/>
            <person name="Jurick W.M.II."/>
            <person name="Stott K.A."/>
            <person name="Secor G.A."/>
            <person name="Thomma B.P.H.J."/>
            <person name="Van de Peer Y."/>
            <person name="Townsend C.A."/>
            <person name="Bolton M.D."/>
        </authorList>
    </citation>
    <scope>NUCLEOTIDE SEQUENCE [LARGE SCALE GENOMIC DNA]</scope>
    <source>
        <strain evidence="6">CBS538.71</strain>
    </source>
</reference>
<dbReference type="InterPro" id="IPR021765">
    <property type="entry name" value="UstYa-like"/>
</dbReference>
<protein>
    <recommendedName>
        <fullName evidence="7">Tat pathway signal sequence</fullName>
    </recommendedName>
</protein>
<dbReference type="GO" id="GO:0043386">
    <property type="term" value="P:mycotoxin biosynthetic process"/>
    <property type="evidence" value="ECO:0007669"/>
    <property type="project" value="InterPro"/>
</dbReference>
<dbReference type="OrthoDB" id="3637778at2759"/>
<comment type="pathway">
    <text evidence="1">Mycotoxin biosynthesis.</text>
</comment>
<dbReference type="STRING" id="357750.A0A2S6C0D5"/>
<dbReference type="AlphaFoldDB" id="A0A2S6C0D5"/>
<feature type="region of interest" description="Disordered" evidence="3">
    <location>
        <begin position="1"/>
        <end position="21"/>
    </location>
</feature>
<sequence length="269" mass="31628">MSHATSFSEKEALLQDEEQQNQDQGTNYRFRATSLHFMALYATVVLQFILLLWMFCSATKDPSQLIYSPAADAVEYQIVDFGKYFLRRNKYMAELGHLPTDETDKHWEDLYAFRASGIPEWQARKLDIQTLPLPDTDTYLVDLDVFHQLHCLDILRMALYPDRYKYWQYLPDGRVNIGVTDFHHWEHCVDGLRQAIMCHGDISPLQYRINGINGILAKDLATRHTCRNFEKLRDWAKQREVPWYEERVAEGLLQLKPNFTLQEAMDTEV</sequence>
<evidence type="ECO:0000313" key="5">
    <source>
        <dbReference type="EMBL" id="PPJ53184.1"/>
    </source>
</evidence>
<accession>A0A2S6C0D5</accession>
<evidence type="ECO:0000256" key="4">
    <source>
        <dbReference type="SAM" id="Phobius"/>
    </source>
</evidence>
<feature type="transmembrane region" description="Helical" evidence="4">
    <location>
        <begin position="35"/>
        <end position="55"/>
    </location>
</feature>
<comment type="caution">
    <text evidence="5">The sequence shown here is derived from an EMBL/GenBank/DDBJ whole genome shotgun (WGS) entry which is preliminary data.</text>
</comment>
<name>A0A2S6C0D5_9PEZI</name>
<proteinExistence type="inferred from homology"/>
<evidence type="ECO:0000313" key="6">
    <source>
        <dbReference type="Proteomes" id="UP000237631"/>
    </source>
</evidence>
<comment type="similarity">
    <text evidence="2">Belongs to the ustYa family.</text>
</comment>
<evidence type="ECO:0000256" key="1">
    <source>
        <dbReference type="ARBA" id="ARBA00004685"/>
    </source>
</evidence>
<keyword evidence="4" id="KW-0472">Membrane</keyword>
<dbReference type="Proteomes" id="UP000237631">
    <property type="component" value="Unassembled WGS sequence"/>
</dbReference>
<dbReference type="EMBL" id="PNEN01001577">
    <property type="protein sequence ID" value="PPJ53184.1"/>
    <property type="molecule type" value="Genomic_DNA"/>
</dbReference>
<dbReference type="PANTHER" id="PTHR33365">
    <property type="entry name" value="YALI0B05434P"/>
    <property type="match status" value="1"/>
</dbReference>
<evidence type="ECO:0008006" key="7">
    <source>
        <dbReference type="Google" id="ProtNLM"/>
    </source>
</evidence>
<keyword evidence="4" id="KW-1133">Transmembrane helix</keyword>
<dbReference type="PANTHER" id="PTHR33365:SF4">
    <property type="entry name" value="CYCLOCHLOROTINE BIOSYNTHESIS PROTEIN O"/>
    <property type="match status" value="1"/>
</dbReference>
<gene>
    <name evidence="5" type="ORF">CBER1_11733</name>
</gene>